<dbReference type="SMART" id="SM00345">
    <property type="entry name" value="HTH_GNTR"/>
    <property type="match status" value="1"/>
</dbReference>
<keyword evidence="6" id="KW-1185">Reference proteome</keyword>
<dbReference type="GeneID" id="78230431"/>
<accession>E7GDT6</accession>
<dbReference type="STRING" id="100884.GCA_000269565_02617"/>
<evidence type="ECO:0000256" key="3">
    <source>
        <dbReference type="ARBA" id="ARBA00023163"/>
    </source>
</evidence>
<dbReference type="EMBL" id="ADKX01000043">
    <property type="protein sequence ID" value="EFW03739.1"/>
    <property type="molecule type" value="Genomic_DNA"/>
</dbReference>
<evidence type="ECO:0000256" key="1">
    <source>
        <dbReference type="ARBA" id="ARBA00023015"/>
    </source>
</evidence>
<dbReference type="InterPro" id="IPR036390">
    <property type="entry name" value="WH_DNA-bd_sf"/>
</dbReference>
<keyword evidence="3" id="KW-0804">Transcription</keyword>
<evidence type="ECO:0000313" key="5">
    <source>
        <dbReference type="EMBL" id="EFW03739.1"/>
    </source>
</evidence>
<dbReference type="PROSITE" id="PS50949">
    <property type="entry name" value="HTH_GNTR"/>
    <property type="match status" value="1"/>
</dbReference>
<keyword evidence="2" id="KW-0238">DNA-binding</keyword>
<dbReference type="InterPro" id="IPR036388">
    <property type="entry name" value="WH-like_DNA-bd_sf"/>
</dbReference>
<dbReference type="CDD" id="cd07377">
    <property type="entry name" value="WHTH_GntR"/>
    <property type="match status" value="1"/>
</dbReference>
<organism evidence="5 6">
    <name type="scientific">Coprobacillus cateniformis</name>
    <dbReference type="NCBI Taxonomy" id="100884"/>
    <lineage>
        <taxon>Bacteria</taxon>
        <taxon>Bacillati</taxon>
        <taxon>Bacillota</taxon>
        <taxon>Erysipelotrichia</taxon>
        <taxon>Erysipelotrichales</taxon>
        <taxon>Coprobacillaceae</taxon>
        <taxon>Coprobacillus</taxon>
    </lineage>
</organism>
<dbReference type="Proteomes" id="UP000003157">
    <property type="component" value="Unassembled WGS sequence"/>
</dbReference>
<feature type="domain" description="HTH gntR-type" evidence="4">
    <location>
        <begin position="11"/>
        <end position="79"/>
    </location>
</feature>
<evidence type="ECO:0000313" key="6">
    <source>
        <dbReference type="Proteomes" id="UP000003157"/>
    </source>
</evidence>
<dbReference type="PANTHER" id="PTHR38445:SF7">
    <property type="entry name" value="GNTR-FAMILY TRANSCRIPTIONAL REGULATOR"/>
    <property type="match status" value="1"/>
</dbReference>
<dbReference type="GO" id="GO:0003700">
    <property type="term" value="F:DNA-binding transcription factor activity"/>
    <property type="evidence" value="ECO:0007669"/>
    <property type="project" value="InterPro"/>
</dbReference>
<dbReference type="GO" id="GO:0003677">
    <property type="term" value="F:DNA binding"/>
    <property type="evidence" value="ECO:0007669"/>
    <property type="project" value="UniProtKB-KW"/>
</dbReference>
<protein>
    <submittedName>
        <fullName evidence="5">GntR family Transcriptional regulator</fullName>
    </submittedName>
</protein>
<gene>
    <name evidence="5" type="ORF">HMPREF9488_02929</name>
</gene>
<comment type="caution">
    <text evidence="5">The sequence shown here is derived from an EMBL/GenBank/DDBJ whole genome shotgun (WGS) entry which is preliminary data.</text>
</comment>
<evidence type="ECO:0000259" key="4">
    <source>
        <dbReference type="PROSITE" id="PS50949"/>
    </source>
</evidence>
<dbReference type="OrthoDB" id="9801546at2"/>
<dbReference type="HOGENOM" id="CLU_017584_10_4_9"/>
<evidence type="ECO:0000256" key="2">
    <source>
        <dbReference type="ARBA" id="ARBA00023125"/>
    </source>
</evidence>
<dbReference type="Pfam" id="PF00392">
    <property type="entry name" value="GntR"/>
    <property type="match status" value="1"/>
</dbReference>
<dbReference type="RefSeq" id="WP_008790016.1">
    <property type="nucleotide sequence ID" value="NZ_AKCB01000001.1"/>
</dbReference>
<dbReference type="eggNOG" id="COG1725">
    <property type="taxonomic scope" value="Bacteria"/>
</dbReference>
<dbReference type="SUPFAM" id="SSF46785">
    <property type="entry name" value="Winged helix' DNA-binding domain"/>
    <property type="match status" value="1"/>
</dbReference>
<reference evidence="5 6" key="1">
    <citation type="submission" date="2010-12" db="EMBL/GenBank/DDBJ databases">
        <title>The Genome Sequence of Coprobacillus sp. strain 29_1.</title>
        <authorList>
            <consortium name="The Broad Institute Genome Sequencing Platform"/>
            <person name="Earl A."/>
            <person name="Ward D."/>
            <person name="Feldgarden M."/>
            <person name="Gevers D."/>
            <person name="Daigneault M."/>
            <person name="Sibley C.D."/>
            <person name="White A."/>
            <person name="Strauss J."/>
            <person name="Allen-Vercoe E."/>
            <person name="Young S.K."/>
            <person name="Zeng Q."/>
            <person name="Gargeya S."/>
            <person name="Fitzgerald M."/>
            <person name="Haas B."/>
            <person name="Abouelleil A."/>
            <person name="Alvarado L."/>
            <person name="Arachchi H.M."/>
            <person name="Berlin A."/>
            <person name="Brown A."/>
            <person name="Chapman S.B."/>
            <person name="Chen Z."/>
            <person name="Dunbar C."/>
            <person name="Freedman E."/>
            <person name="Gearin G."/>
            <person name="Gellesch M."/>
            <person name="Goldberg J."/>
            <person name="Griggs A."/>
            <person name="Gujja S."/>
            <person name="Heilman E."/>
            <person name="Heiman D."/>
            <person name="Howarth C."/>
            <person name="Larson L."/>
            <person name="Lui A."/>
            <person name="MacDonald P.J.P."/>
            <person name="Mehta T."/>
            <person name="Montmayeur A."/>
            <person name="Murphy C."/>
            <person name="Neiman D."/>
            <person name="Pearson M."/>
            <person name="Priest M."/>
            <person name="Roberts A."/>
            <person name="Saif S."/>
            <person name="Shea T."/>
            <person name="Shenoy N."/>
            <person name="Sisk P."/>
            <person name="Stolte C."/>
            <person name="Sykes S."/>
            <person name="White J."/>
            <person name="Yandava C."/>
            <person name="Nusbaum C."/>
            <person name="Birren B."/>
        </authorList>
    </citation>
    <scope>NUCLEOTIDE SEQUENCE [LARGE SCALE GENOMIC DNA]</scope>
    <source>
        <strain evidence="5 6">29_1</strain>
    </source>
</reference>
<name>E7GDT6_9FIRM</name>
<keyword evidence="1" id="KW-0805">Transcription regulation</keyword>
<dbReference type="InterPro" id="IPR000524">
    <property type="entry name" value="Tscrpt_reg_HTH_GntR"/>
</dbReference>
<sequence>MEIILSNSSNEPIYQQITSQIKTMIIDGTLKTGDSMPSMRNLAKSLHVSVITAQHAYEDLQKDGFIETVAGKGTFVSAQNKDFIKEEQLRIIEEKIEDIVKIAKIYDVSLENMIKTLTVIYEEE</sequence>
<dbReference type="AlphaFoldDB" id="E7GDT6"/>
<dbReference type="Gene3D" id="1.10.10.10">
    <property type="entry name" value="Winged helix-like DNA-binding domain superfamily/Winged helix DNA-binding domain"/>
    <property type="match status" value="1"/>
</dbReference>
<dbReference type="PANTHER" id="PTHR38445">
    <property type="entry name" value="HTH-TYPE TRANSCRIPTIONAL REPRESSOR YTRA"/>
    <property type="match status" value="1"/>
</dbReference>
<proteinExistence type="predicted"/>